<comment type="pathway">
    <text evidence="3">Cofactor biosynthesis; riboflavin biosynthesis; riboflavin from 2-hydroxy-3-oxobutyl phosphate and 5-amino-6-(D-ribitylamino)uracil: step 2/2.</text>
</comment>
<dbReference type="InParanoid" id="C8XIH6"/>
<proteinExistence type="predicted"/>
<dbReference type="Pfam" id="PF00677">
    <property type="entry name" value="Lum_binding"/>
    <property type="match status" value="2"/>
</dbReference>
<dbReference type="Proteomes" id="UP000002218">
    <property type="component" value="Chromosome"/>
</dbReference>
<dbReference type="PROSITE" id="PS51177">
    <property type="entry name" value="LUMAZINE_BIND"/>
    <property type="match status" value="2"/>
</dbReference>
<dbReference type="FunFam" id="2.40.30.20:FF:000003">
    <property type="entry name" value="Riboflavin synthase, alpha subunit"/>
    <property type="match status" value="1"/>
</dbReference>
<comment type="function">
    <text evidence="2">Catalyzes the dismutation of two molecules of 6,7-dimethyl-8-ribityllumazine, resulting in the formation of riboflavin and 5-amino-6-(D-ribitylamino)uracil.</text>
</comment>
<reference evidence="13" key="1">
    <citation type="submission" date="2009-09" db="EMBL/GenBank/DDBJ databases">
        <title>The complete genome of Nakamurella multipartita DSM 44233.</title>
        <authorList>
            <consortium name="US DOE Joint Genome Institute (JGI-PGF)"/>
            <person name="Lucas S."/>
            <person name="Copeland A."/>
            <person name="Lapidus A."/>
            <person name="Glavina del Rio T."/>
            <person name="Dalin E."/>
            <person name="Tice H."/>
            <person name="Bruce D."/>
            <person name="Goodwin L."/>
            <person name="Pitluck S."/>
            <person name="Kyrpides N."/>
            <person name="Mavromatis K."/>
            <person name="Ivanova N."/>
            <person name="Ovchinnikova G."/>
            <person name="Sims D."/>
            <person name="Meincke L."/>
            <person name="Brettin T."/>
            <person name="Detter J.C."/>
            <person name="Han C."/>
            <person name="Larimer F."/>
            <person name="Land M."/>
            <person name="Hauser L."/>
            <person name="Markowitz V."/>
            <person name="Cheng J.-F."/>
            <person name="Hugenholtz P."/>
            <person name="Woyke T."/>
            <person name="Wu D."/>
            <person name="Klenk H.-P."/>
            <person name="Eisen J.A."/>
        </authorList>
    </citation>
    <scope>NUCLEOTIDE SEQUENCE [LARGE SCALE GENOMIC DNA]</scope>
    <source>
        <strain evidence="13">ATCC 700099 / DSM 44233 / CIP 104796 / JCM 9543 / NBRC 105858 / Y-104</strain>
    </source>
</reference>
<comment type="catalytic activity">
    <reaction evidence="1">
        <text>2 6,7-dimethyl-8-(1-D-ribityl)lumazine + H(+) = 5-amino-6-(D-ribitylamino)uracil + riboflavin</text>
        <dbReference type="Rhea" id="RHEA:20772"/>
        <dbReference type="ChEBI" id="CHEBI:15378"/>
        <dbReference type="ChEBI" id="CHEBI:15934"/>
        <dbReference type="ChEBI" id="CHEBI:57986"/>
        <dbReference type="ChEBI" id="CHEBI:58201"/>
        <dbReference type="EC" id="2.5.1.9"/>
    </reaction>
</comment>
<evidence type="ECO:0000256" key="5">
    <source>
        <dbReference type="ARBA" id="ARBA00013950"/>
    </source>
</evidence>
<dbReference type="InterPro" id="IPR001783">
    <property type="entry name" value="Lumazine-bd"/>
</dbReference>
<dbReference type="AlphaFoldDB" id="C8XIH6"/>
<feature type="domain" description="Lumazine-binding" evidence="11">
    <location>
        <begin position="100"/>
        <end position="208"/>
    </location>
</feature>
<dbReference type="InterPro" id="IPR017938">
    <property type="entry name" value="Riboflavin_synthase-like_b-brl"/>
</dbReference>
<keyword evidence="8" id="KW-0677">Repeat</keyword>
<gene>
    <name evidence="12" type="ordered locus">Namu_4152</name>
</gene>
<evidence type="ECO:0000313" key="13">
    <source>
        <dbReference type="Proteomes" id="UP000002218"/>
    </source>
</evidence>
<dbReference type="STRING" id="479431.Namu_4152"/>
<evidence type="ECO:0000259" key="11">
    <source>
        <dbReference type="PROSITE" id="PS51177"/>
    </source>
</evidence>
<dbReference type="EMBL" id="CP001737">
    <property type="protein sequence ID" value="ACV80441.1"/>
    <property type="molecule type" value="Genomic_DNA"/>
</dbReference>
<dbReference type="NCBIfam" id="TIGR00187">
    <property type="entry name" value="ribE"/>
    <property type="match status" value="1"/>
</dbReference>
<name>C8XIH6_NAKMY</name>
<protein>
    <recommendedName>
        <fullName evidence="5 9">Riboflavin synthase</fullName>
        <ecNumber evidence="4 9">2.5.1.9</ecNumber>
    </recommendedName>
</protein>
<feature type="repeat" description="Lumazine-binding" evidence="10">
    <location>
        <begin position="100"/>
        <end position="208"/>
    </location>
</feature>
<dbReference type="PANTHER" id="PTHR21098">
    <property type="entry name" value="RIBOFLAVIN SYNTHASE ALPHA CHAIN"/>
    <property type="match status" value="1"/>
</dbReference>
<evidence type="ECO:0000256" key="6">
    <source>
        <dbReference type="ARBA" id="ARBA00022619"/>
    </source>
</evidence>
<evidence type="ECO:0000256" key="7">
    <source>
        <dbReference type="ARBA" id="ARBA00022679"/>
    </source>
</evidence>
<dbReference type="InterPro" id="IPR026017">
    <property type="entry name" value="Lumazine-bd_dom"/>
</dbReference>
<dbReference type="Gene3D" id="2.40.30.20">
    <property type="match status" value="2"/>
</dbReference>
<evidence type="ECO:0000256" key="9">
    <source>
        <dbReference type="NCBIfam" id="TIGR00187"/>
    </source>
</evidence>
<dbReference type="GO" id="GO:0004746">
    <property type="term" value="F:riboflavin synthase activity"/>
    <property type="evidence" value="ECO:0007669"/>
    <property type="project" value="UniProtKB-UniRule"/>
</dbReference>
<evidence type="ECO:0000256" key="8">
    <source>
        <dbReference type="ARBA" id="ARBA00022737"/>
    </source>
</evidence>
<dbReference type="FunCoup" id="C8XIH6">
    <property type="interactions" value="326"/>
</dbReference>
<dbReference type="CDD" id="cd00402">
    <property type="entry name" value="Riboflavin_synthase_like"/>
    <property type="match status" value="1"/>
</dbReference>
<feature type="domain" description="Lumazine-binding" evidence="11">
    <location>
        <begin position="1"/>
        <end position="99"/>
    </location>
</feature>
<dbReference type="PIRSF" id="PIRSF000498">
    <property type="entry name" value="Riboflavin_syn_A"/>
    <property type="match status" value="1"/>
</dbReference>
<evidence type="ECO:0000256" key="4">
    <source>
        <dbReference type="ARBA" id="ARBA00012827"/>
    </source>
</evidence>
<keyword evidence="7 12" id="KW-0808">Transferase</keyword>
<keyword evidence="13" id="KW-1185">Reference proteome</keyword>
<sequence>MFTGIVEERGRIVAVHHDPADHDSARLTVHGPKVTADVGHGDSIAVSGVCLTVVGRAGDRFTVDVMAETLRRSTIGSLTAGDEVNLERSVTPTTRLGGHIVQGHVDGVGTVVRRTEHPAYDEIRIRTGVELARYLAAKGSVAVDGISLTVIDVLDLPGGPAGDAGPAVEFGIGIIPETRTATTLGAAEVGTVVNLEVDVMAKYAERLLAAGGLAGATPAPGTGGVRPATRENA</sequence>
<evidence type="ECO:0000256" key="1">
    <source>
        <dbReference type="ARBA" id="ARBA00000968"/>
    </source>
</evidence>
<evidence type="ECO:0000256" key="3">
    <source>
        <dbReference type="ARBA" id="ARBA00004887"/>
    </source>
</evidence>
<organism evidence="12 13">
    <name type="scientific">Nakamurella multipartita (strain ATCC 700099 / DSM 44233 / CIP 104796 / JCM 9543 / NBRC 105858 / Y-104)</name>
    <name type="common">Microsphaera multipartita</name>
    <dbReference type="NCBI Taxonomy" id="479431"/>
    <lineage>
        <taxon>Bacteria</taxon>
        <taxon>Bacillati</taxon>
        <taxon>Actinomycetota</taxon>
        <taxon>Actinomycetes</taxon>
        <taxon>Nakamurellales</taxon>
        <taxon>Nakamurellaceae</taxon>
        <taxon>Nakamurella</taxon>
    </lineage>
</organism>
<dbReference type="SUPFAM" id="SSF63380">
    <property type="entry name" value="Riboflavin synthase domain-like"/>
    <property type="match status" value="2"/>
</dbReference>
<dbReference type="InterPro" id="IPR023366">
    <property type="entry name" value="ATP_synth_asu-like_sf"/>
</dbReference>
<evidence type="ECO:0000313" key="12">
    <source>
        <dbReference type="EMBL" id="ACV80441.1"/>
    </source>
</evidence>
<dbReference type="PANTHER" id="PTHR21098:SF12">
    <property type="entry name" value="RIBOFLAVIN SYNTHASE"/>
    <property type="match status" value="1"/>
</dbReference>
<dbReference type="KEGG" id="nml:Namu_4152"/>
<accession>C8XIH6</accession>
<dbReference type="NCBIfam" id="NF006767">
    <property type="entry name" value="PRK09289.1"/>
    <property type="match status" value="1"/>
</dbReference>
<feature type="repeat" description="Lumazine-binding" evidence="10">
    <location>
        <begin position="1"/>
        <end position="99"/>
    </location>
</feature>
<dbReference type="RefSeq" id="WP_015749266.1">
    <property type="nucleotide sequence ID" value="NC_013235.1"/>
</dbReference>
<dbReference type="eggNOG" id="COG0307">
    <property type="taxonomic scope" value="Bacteria"/>
</dbReference>
<dbReference type="EC" id="2.5.1.9" evidence="4 9"/>
<dbReference type="HOGENOM" id="CLU_034388_2_1_11"/>
<dbReference type="OrthoDB" id="9788537at2"/>
<dbReference type="GO" id="GO:0009231">
    <property type="term" value="P:riboflavin biosynthetic process"/>
    <property type="evidence" value="ECO:0007669"/>
    <property type="project" value="UniProtKB-KW"/>
</dbReference>
<evidence type="ECO:0000256" key="10">
    <source>
        <dbReference type="PROSITE-ProRule" id="PRU00524"/>
    </source>
</evidence>
<evidence type="ECO:0000256" key="2">
    <source>
        <dbReference type="ARBA" id="ARBA00002803"/>
    </source>
</evidence>
<keyword evidence="6" id="KW-0686">Riboflavin biosynthesis</keyword>
<reference evidence="12 13" key="2">
    <citation type="journal article" date="2010" name="Stand. Genomic Sci.">
        <title>Complete genome sequence of Nakamurella multipartita type strain (Y-104).</title>
        <authorList>
            <person name="Tice H."/>
            <person name="Mayilraj S."/>
            <person name="Sims D."/>
            <person name="Lapidus A."/>
            <person name="Nolan M."/>
            <person name="Lucas S."/>
            <person name="Glavina Del Rio T."/>
            <person name="Copeland A."/>
            <person name="Cheng J.F."/>
            <person name="Meincke L."/>
            <person name="Bruce D."/>
            <person name="Goodwin L."/>
            <person name="Pitluck S."/>
            <person name="Ivanova N."/>
            <person name="Mavromatis K."/>
            <person name="Ovchinnikova G."/>
            <person name="Pati A."/>
            <person name="Chen A."/>
            <person name="Palaniappan K."/>
            <person name="Land M."/>
            <person name="Hauser L."/>
            <person name="Chang Y.J."/>
            <person name="Jeffries C.D."/>
            <person name="Detter J.C."/>
            <person name="Brettin T."/>
            <person name="Rohde M."/>
            <person name="Goker M."/>
            <person name="Bristow J."/>
            <person name="Eisen J.A."/>
            <person name="Markowitz V."/>
            <person name="Hugenholtz P."/>
            <person name="Kyrpides N.C."/>
            <person name="Klenk H.P."/>
            <person name="Chen F."/>
        </authorList>
    </citation>
    <scope>NUCLEOTIDE SEQUENCE [LARGE SCALE GENOMIC DNA]</scope>
    <source>
        <strain evidence="13">ATCC 700099 / DSM 44233 / CIP 104796 / JCM 9543 / NBRC 105858 / Y-104</strain>
    </source>
</reference>